<evidence type="ECO:0000256" key="1">
    <source>
        <dbReference type="ARBA" id="ARBA00023015"/>
    </source>
</evidence>
<evidence type="ECO:0000259" key="5">
    <source>
        <dbReference type="PROSITE" id="PS01124"/>
    </source>
</evidence>
<dbReference type="GO" id="GO:0003700">
    <property type="term" value="F:DNA-binding transcription factor activity"/>
    <property type="evidence" value="ECO:0007669"/>
    <property type="project" value="InterPro"/>
</dbReference>
<dbReference type="PANTHER" id="PTHR43280:SF29">
    <property type="entry name" value="ARAC-FAMILY TRANSCRIPTIONAL REGULATOR"/>
    <property type="match status" value="1"/>
</dbReference>
<feature type="transmembrane region" description="Helical" evidence="4">
    <location>
        <begin position="6"/>
        <end position="26"/>
    </location>
</feature>
<proteinExistence type="predicted"/>
<dbReference type="PROSITE" id="PS00041">
    <property type="entry name" value="HTH_ARAC_FAMILY_1"/>
    <property type="match status" value="1"/>
</dbReference>
<dbReference type="InterPro" id="IPR018060">
    <property type="entry name" value="HTH_AraC"/>
</dbReference>
<feature type="domain" description="HTH araC/xylS-type" evidence="5">
    <location>
        <begin position="270"/>
        <end position="373"/>
    </location>
</feature>
<dbReference type="AlphaFoldDB" id="A0A965ZEU2"/>
<evidence type="ECO:0000256" key="2">
    <source>
        <dbReference type="ARBA" id="ARBA00023125"/>
    </source>
</evidence>
<comment type="caution">
    <text evidence="6">The sequence shown here is derived from an EMBL/GenBank/DDBJ whole genome shotgun (WGS) entry which is preliminary data.</text>
</comment>
<dbReference type="Gene3D" id="1.10.10.60">
    <property type="entry name" value="Homeodomain-like"/>
    <property type="match status" value="2"/>
</dbReference>
<feature type="transmembrane region" description="Helical" evidence="4">
    <location>
        <begin position="97"/>
        <end position="119"/>
    </location>
</feature>
<feature type="transmembrane region" description="Helical" evidence="4">
    <location>
        <begin position="66"/>
        <end position="85"/>
    </location>
</feature>
<dbReference type="SMART" id="SM00342">
    <property type="entry name" value="HTH_ARAC"/>
    <property type="match status" value="1"/>
</dbReference>
<dbReference type="SUPFAM" id="SSF46689">
    <property type="entry name" value="Homeodomain-like"/>
    <property type="match status" value="1"/>
</dbReference>
<keyword evidence="1" id="KW-0805">Transcription regulation</keyword>
<reference evidence="6" key="2">
    <citation type="submission" date="2020-10" db="EMBL/GenBank/DDBJ databases">
        <title>Mucilaginibacter sp. nov., isolated from soil.</title>
        <authorList>
            <person name="Jeon C.O."/>
        </authorList>
    </citation>
    <scope>NUCLEOTIDE SEQUENCE</scope>
    <source>
        <strain evidence="6">R11</strain>
    </source>
</reference>
<evidence type="ECO:0000313" key="7">
    <source>
        <dbReference type="Proteomes" id="UP000638732"/>
    </source>
</evidence>
<dbReference type="PROSITE" id="PS01124">
    <property type="entry name" value="HTH_ARAC_FAMILY_2"/>
    <property type="match status" value="1"/>
</dbReference>
<protein>
    <submittedName>
        <fullName evidence="6">Helix-turn-helix domain-containing protein</fullName>
    </submittedName>
</protein>
<feature type="transmembrane region" description="Helical" evidence="4">
    <location>
        <begin position="33"/>
        <end position="50"/>
    </location>
</feature>
<organism evidence="6 7">
    <name type="scientific">Mucilaginibacter agri</name>
    <dbReference type="NCBI Taxonomy" id="2695265"/>
    <lineage>
        <taxon>Bacteria</taxon>
        <taxon>Pseudomonadati</taxon>
        <taxon>Bacteroidota</taxon>
        <taxon>Sphingobacteriia</taxon>
        <taxon>Sphingobacteriales</taxon>
        <taxon>Sphingobacteriaceae</taxon>
        <taxon>Mucilaginibacter</taxon>
    </lineage>
</organism>
<name>A0A965ZEU2_9SPHI</name>
<evidence type="ECO:0000256" key="4">
    <source>
        <dbReference type="SAM" id="Phobius"/>
    </source>
</evidence>
<dbReference type="EMBL" id="WWEO01000039">
    <property type="protein sequence ID" value="NCD68684.1"/>
    <property type="molecule type" value="Genomic_DNA"/>
</dbReference>
<dbReference type="InterPro" id="IPR020449">
    <property type="entry name" value="Tscrpt_reg_AraC-type_HTH"/>
</dbReference>
<dbReference type="Pfam" id="PF12833">
    <property type="entry name" value="HTH_18"/>
    <property type="match status" value="1"/>
</dbReference>
<reference evidence="6" key="1">
    <citation type="submission" date="2020-01" db="EMBL/GenBank/DDBJ databases">
        <authorList>
            <person name="Seo Y.L."/>
        </authorList>
    </citation>
    <scope>NUCLEOTIDE SEQUENCE</scope>
    <source>
        <strain evidence="6">R11</strain>
    </source>
</reference>
<feature type="transmembrane region" description="Helical" evidence="4">
    <location>
        <begin position="181"/>
        <end position="201"/>
    </location>
</feature>
<keyword evidence="7" id="KW-1185">Reference proteome</keyword>
<feature type="transmembrane region" description="Helical" evidence="4">
    <location>
        <begin position="213"/>
        <end position="234"/>
    </location>
</feature>
<keyword evidence="4" id="KW-0812">Transmembrane</keyword>
<feature type="transmembrane region" description="Helical" evidence="4">
    <location>
        <begin position="139"/>
        <end position="160"/>
    </location>
</feature>
<dbReference type="InterPro" id="IPR009057">
    <property type="entry name" value="Homeodomain-like_sf"/>
</dbReference>
<accession>A0A965ZEU2</accession>
<keyword evidence="3" id="KW-0804">Transcription</keyword>
<keyword evidence="4" id="KW-1133">Transmembrane helix</keyword>
<dbReference type="PRINTS" id="PR00032">
    <property type="entry name" value="HTHARAC"/>
</dbReference>
<dbReference type="GO" id="GO:0043565">
    <property type="term" value="F:sequence-specific DNA binding"/>
    <property type="evidence" value="ECO:0007669"/>
    <property type="project" value="InterPro"/>
</dbReference>
<keyword evidence="4" id="KW-0472">Membrane</keyword>
<evidence type="ECO:0000313" key="6">
    <source>
        <dbReference type="EMBL" id="NCD68684.1"/>
    </source>
</evidence>
<dbReference type="PANTHER" id="PTHR43280">
    <property type="entry name" value="ARAC-FAMILY TRANSCRIPTIONAL REGULATOR"/>
    <property type="match status" value="1"/>
</dbReference>
<sequence length="373" mass="42919">MTLNLSEILLLLLIFQLLFVSAFLFTLQSNKKISNAILGLLFLFIALSLIDNFCIKTNVGYQHPNWVIWSSSFPLLYGPLLYAYTQSLLYRNFKTDWRLFMHLSPFLVLFIASYTNYIIQPGDVKLGILHAINSHHIEGSLYTVSAVAFIYFLLYVNKAFKIIRRYKAEALNNFSDPQQVNLNWLSSTLVFFILLFILSIVNNVLEASSQKAFYSITLILIILAMLLFINSVLFKALRRPEIFKGINSEDLQLQSKTKTAPVVDRSAGLTALASYMQTEKPYLNPDLTVEILARSVKMRPKELSLMINEDLGQNFFDHVNRYRVEEAKRLLADRHSNLTVLEVLYRVGFNSKSSFNVLFKKYTGLTPTEFRNQ</sequence>
<evidence type="ECO:0000256" key="3">
    <source>
        <dbReference type="ARBA" id="ARBA00023163"/>
    </source>
</evidence>
<gene>
    <name evidence="6" type="ORF">GSY63_04880</name>
</gene>
<dbReference type="Proteomes" id="UP000638732">
    <property type="component" value="Unassembled WGS sequence"/>
</dbReference>
<dbReference type="InterPro" id="IPR018062">
    <property type="entry name" value="HTH_AraC-typ_CS"/>
</dbReference>
<keyword evidence="2" id="KW-0238">DNA-binding</keyword>
<dbReference type="RefSeq" id="WP_166584707.1">
    <property type="nucleotide sequence ID" value="NZ_WWEO01000039.1"/>
</dbReference>